<organism evidence="2 3">
    <name type="scientific">Burkholderia multivorans CGD2</name>
    <dbReference type="NCBI Taxonomy" id="513052"/>
    <lineage>
        <taxon>Bacteria</taxon>
        <taxon>Pseudomonadati</taxon>
        <taxon>Pseudomonadota</taxon>
        <taxon>Betaproteobacteria</taxon>
        <taxon>Burkholderiales</taxon>
        <taxon>Burkholderiaceae</taxon>
        <taxon>Burkholderia</taxon>
        <taxon>Burkholderia cepacia complex</taxon>
    </lineage>
</organism>
<reference evidence="2 3" key="1">
    <citation type="journal article" date="2012" name="J. Bacteriol.">
        <title>Draft Genome Sequence Determination for Cystic Fibrosis and Chronic Granulomatous Disease Burkholderia multivorans Isolates.</title>
        <authorList>
            <person name="Varga J.J."/>
            <person name="Losada L."/>
            <person name="Zelazny A.M."/>
            <person name="Brinkac L."/>
            <person name="Harkins D."/>
            <person name="Radune D."/>
            <person name="Hostetler J."/>
            <person name="Sampaio E.P."/>
            <person name="Ronning C.M."/>
            <person name="Nierman W.C."/>
            <person name="Greenberg D.E."/>
            <person name="Holland S.M."/>
            <person name="Goldberg J.B."/>
        </authorList>
    </citation>
    <scope>NUCLEOTIDE SEQUENCE [LARGE SCALE GENOMIC DNA]</scope>
    <source>
        <strain evidence="2 3">CGD2</strain>
    </source>
</reference>
<name>B9BQ64_9BURK</name>
<accession>B9BQ64</accession>
<protein>
    <submittedName>
        <fullName evidence="2">Uncharacterized protein</fullName>
    </submittedName>
</protein>
<dbReference type="EMBL" id="ACFC01000005">
    <property type="protein sequence ID" value="EEE06759.1"/>
    <property type="molecule type" value="Genomic_DNA"/>
</dbReference>
<feature type="region of interest" description="Disordered" evidence="1">
    <location>
        <begin position="28"/>
        <end position="66"/>
    </location>
</feature>
<sequence length="66" mass="6773">MKGAATAGLAGAAAVTCRRGCRAGMRAAARRRTGSGIAAQRSRRKPGVSRASREAFGSLRDAPARM</sequence>
<evidence type="ECO:0000313" key="2">
    <source>
        <dbReference type="EMBL" id="EEE06759.1"/>
    </source>
</evidence>
<comment type="caution">
    <text evidence="2">The sequence shown here is derived from an EMBL/GenBank/DDBJ whole genome shotgun (WGS) entry which is preliminary data.</text>
</comment>
<evidence type="ECO:0000256" key="1">
    <source>
        <dbReference type="SAM" id="MobiDB-lite"/>
    </source>
</evidence>
<gene>
    <name evidence="2" type="ORF">BURMUCGD2_1307</name>
</gene>
<proteinExistence type="predicted"/>
<dbReference type="AlphaFoldDB" id="B9BQ64"/>
<dbReference type="Proteomes" id="UP000004535">
    <property type="component" value="Unassembled WGS sequence"/>
</dbReference>
<evidence type="ECO:0000313" key="3">
    <source>
        <dbReference type="Proteomes" id="UP000004535"/>
    </source>
</evidence>